<proteinExistence type="predicted"/>
<accession>B8FLJ1</accession>
<evidence type="ECO:0000313" key="2">
    <source>
        <dbReference type="EMBL" id="ACL05137.1"/>
    </source>
</evidence>
<dbReference type="EMBL" id="CP001322">
    <property type="protein sequence ID" value="ACL05137.1"/>
    <property type="molecule type" value="Genomic_DNA"/>
</dbReference>
<keyword evidence="1" id="KW-0812">Transmembrane</keyword>
<protein>
    <recommendedName>
        <fullName evidence="4">YcxB-like protein domain-containing protein</fullName>
    </recommendedName>
</protein>
<organism evidence="2 3">
    <name type="scientific">Desulfatibacillum aliphaticivorans</name>
    <dbReference type="NCBI Taxonomy" id="218208"/>
    <lineage>
        <taxon>Bacteria</taxon>
        <taxon>Pseudomonadati</taxon>
        <taxon>Thermodesulfobacteriota</taxon>
        <taxon>Desulfobacteria</taxon>
        <taxon>Desulfobacterales</taxon>
        <taxon>Desulfatibacillaceae</taxon>
        <taxon>Desulfatibacillum</taxon>
    </lineage>
</organism>
<keyword evidence="1" id="KW-0472">Membrane</keyword>
<dbReference type="eggNOG" id="ENOG502ZSHC">
    <property type="taxonomic scope" value="Bacteria"/>
</dbReference>
<feature type="transmembrane region" description="Helical" evidence="1">
    <location>
        <begin position="26"/>
        <end position="47"/>
    </location>
</feature>
<dbReference type="RefSeq" id="WP_015948194.1">
    <property type="nucleotide sequence ID" value="NC_011768.1"/>
</dbReference>
<keyword evidence="3" id="KW-1185">Reference proteome</keyword>
<dbReference type="Proteomes" id="UP000000739">
    <property type="component" value="Chromosome"/>
</dbReference>
<dbReference type="KEGG" id="dal:Dalk_3449"/>
<feature type="transmembrane region" description="Helical" evidence="1">
    <location>
        <begin position="59"/>
        <end position="79"/>
    </location>
</feature>
<keyword evidence="1" id="KW-1133">Transmembrane helix</keyword>
<evidence type="ECO:0000256" key="1">
    <source>
        <dbReference type="SAM" id="Phobius"/>
    </source>
</evidence>
<reference evidence="2 3" key="1">
    <citation type="journal article" date="2012" name="Environ. Microbiol.">
        <title>The genome sequence of Desulfatibacillum alkenivorans AK-01: a blueprint for anaerobic alkane oxidation.</title>
        <authorList>
            <person name="Callaghan A.V."/>
            <person name="Morris B.E."/>
            <person name="Pereira I.A."/>
            <person name="McInerney M.J."/>
            <person name="Austin R.N."/>
            <person name="Groves J.T."/>
            <person name="Kukor J.J."/>
            <person name="Suflita J.M."/>
            <person name="Young L.Y."/>
            <person name="Zylstra G.J."/>
            <person name="Wawrik B."/>
        </authorList>
    </citation>
    <scope>NUCLEOTIDE SEQUENCE [LARGE SCALE GENOMIC DNA]</scope>
    <source>
        <strain evidence="2 3">AK-01</strain>
    </source>
</reference>
<dbReference type="AlphaFoldDB" id="B8FLJ1"/>
<evidence type="ECO:0008006" key="4">
    <source>
        <dbReference type="Google" id="ProtNLM"/>
    </source>
</evidence>
<evidence type="ECO:0000313" key="3">
    <source>
        <dbReference type="Proteomes" id="UP000000739"/>
    </source>
</evidence>
<dbReference type="HOGENOM" id="CLU_1600034_0_0_7"/>
<sequence>MDELKFAGQLTLNDYKVVASFSYKKLYIISTLCILLVVTMDLLSGGFQVLSSRPVGTLLTWLPMLLLIPALPFMQNFALKRNWRKNKIMQLPVKGSVTEEGIKWEFVGASSVNVSWDLLLRYRESAKVVLVYSGVRQVLFFFPHYFENEAQWNSFRELVRKKLPRK</sequence>
<name>B8FLJ1_DESAL</name>
<gene>
    <name evidence="2" type="ordered locus">Dalk_3449</name>
</gene>